<dbReference type="SUPFAM" id="SSF46785">
    <property type="entry name" value="Winged helix' DNA-binding domain"/>
    <property type="match status" value="1"/>
</dbReference>
<dbReference type="InterPro" id="IPR005119">
    <property type="entry name" value="LysR_subst-bd"/>
</dbReference>
<keyword evidence="3 6" id="KW-0238">DNA-binding</keyword>
<dbReference type="EMBL" id="JACHGO010000001">
    <property type="protein sequence ID" value="MBB5142437.1"/>
    <property type="molecule type" value="Genomic_DNA"/>
</dbReference>
<dbReference type="GO" id="GO:0000976">
    <property type="term" value="F:transcription cis-regulatory region binding"/>
    <property type="evidence" value="ECO:0007669"/>
    <property type="project" value="TreeGrafter"/>
</dbReference>
<dbReference type="InterPro" id="IPR036390">
    <property type="entry name" value="WH_DNA-bd_sf"/>
</dbReference>
<dbReference type="Gene3D" id="1.10.10.10">
    <property type="entry name" value="Winged helix-like DNA-binding domain superfamily/Winged helix DNA-binding domain"/>
    <property type="match status" value="1"/>
</dbReference>
<evidence type="ECO:0000256" key="1">
    <source>
        <dbReference type="ARBA" id="ARBA00009437"/>
    </source>
</evidence>
<dbReference type="PROSITE" id="PS50931">
    <property type="entry name" value="HTH_LYSR"/>
    <property type="match status" value="1"/>
</dbReference>
<evidence type="ECO:0000256" key="3">
    <source>
        <dbReference type="ARBA" id="ARBA00023125"/>
    </source>
</evidence>
<dbReference type="Pfam" id="PF00126">
    <property type="entry name" value="HTH_1"/>
    <property type="match status" value="1"/>
</dbReference>
<reference evidence="6 7" key="1">
    <citation type="submission" date="2020-08" db="EMBL/GenBank/DDBJ databases">
        <title>Genomic Encyclopedia of Type Strains, Phase IV (KMG-IV): sequencing the most valuable type-strain genomes for metagenomic binning, comparative biology and taxonomic classification.</title>
        <authorList>
            <person name="Goeker M."/>
        </authorList>
    </citation>
    <scope>NUCLEOTIDE SEQUENCE [LARGE SCALE GENOMIC DNA]</scope>
    <source>
        <strain evidence="6 7">DSM 11275</strain>
    </source>
</reference>
<gene>
    <name evidence="6" type="ORF">HNQ38_000500</name>
</gene>
<dbReference type="RefSeq" id="WP_183717807.1">
    <property type="nucleotide sequence ID" value="NZ_JACHGO010000001.1"/>
</dbReference>
<protein>
    <submittedName>
        <fullName evidence="6">DNA-binding transcriptional LysR family regulator</fullName>
    </submittedName>
</protein>
<dbReference type="PANTHER" id="PTHR30126">
    <property type="entry name" value="HTH-TYPE TRANSCRIPTIONAL REGULATOR"/>
    <property type="match status" value="1"/>
</dbReference>
<keyword evidence="4" id="KW-0804">Transcription</keyword>
<dbReference type="PRINTS" id="PR00039">
    <property type="entry name" value="HTHLYSR"/>
</dbReference>
<dbReference type="FunFam" id="1.10.10.10:FF:000001">
    <property type="entry name" value="LysR family transcriptional regulator"/>
    <property type="match status" value="1"/>
</dbReference>
<evidence type="ECO:0000256" key="4">
    <source>
        <dbReference type="ARBA" id="ARBA00023163"/>
    </source>
</evidence>
<dbReference type="Pfam" id="PF03466">
    <property type="entry name" value="LysR_substrate"/>
    <property type="match status" value="1"/>
</dbReference>
<proteinExistence type="inferred from homology"/>
<name>A0A7W8C0W5_9BACT</name>
<evidence type="ECO:0000313" key="7">
    <source>
        <dbReference type="Proteomes" id="UP000539075"/>
    </source>
</evidence>
<dbReference type="InterPro" id="IPR000847">
    <property type="entry name" value="LysR_HTH_N"/>
</dbReference>
<dbReference type="Gene3D" id="3.40.190.290">
    <property type="match status" value="1"/>
</dbReference>
<dbReference type="Proteomes" id="UP000539075">
    <property type="component" value="Unassembled WGS sequence"/>
</dbReference>
<dbReference type="SUPFAM" id="SSF53850">
    <property type="entry name" value="Periplasmic binding protein-like II"/>
    <property type="match status" value="1"/>
</dbReference>
<comment type="similarity">
    <text evidence="1">Belongs to the LysR transcriptional regulatory family.</text>
</comment>
<dbReference type="InterPro" id="IPR036388">
    <property type="entry name" value="WH-like_DNA-bd_sf"/>
</dbReference>
<comment type="caution">
    <text evidence="6">The sequence shown here is derived from an EMBL/GenBank/DDBJ whole genome shotgun (WGS) entry which is preliminary data.</text>
</comment>
<feature type="domain" description="HTH lysR-type" evidence="5">
    <location>
        <begin position="1"/>
        <end position="58"/>
    </location>
</feature>
<evidence type="ECO:0000313" key="6">
    <source>
        <dbReference type="EMBL" id="MBB5142437.1"/>
    </source>
</evidence>
<dbReference type="AlphaFoldDB" id="A0A7W8C0W5"/>
<keyword evidence="7" id="KW-1185">Reference proteome</keyword>
<sequence length="308" mass="34710">MNIDHLKTFHRIAETGNFTQAARDLFLTQPAVSMQVQSLENTLGVPLFDRSRRKVNLTSEGRVLYEYTQRIFSLVGQMQDEFQSLSSLNTGRLVLGASAVMSAYYLPNYMVLFHQRYPGVTLDLAVHNSHIIAEKVYKGQLEIGFCGSSPSHPSLRTHFLHREPLIVVAGKKSDLAKIERPISADELLGHPFILREQGTRVTNKVHEWFKNHAKSPQRPSFMTVDNMEVAKQLVISGLGITALPKYAAALELAAGQLTQLRLKSFDLHVNYSLVYMEGQRLSRTVSHFLSMLFELGVPLPEDILARLH</sequence>
<evidence type="ECO:0000256" key="2">
    <source>
        <dbReference type="ARBA" id="ARBA00023015"/>
    </source>
</evidence>
<keyword evidence="2" id="KW-0805">Transcription regulation</keyword>
<accession>A0A7W8C0W5</accession>
<dbReference type="PANTHER" id="PTHR30126:SF5">
    <property type="entry name" value="HTH-TYPE TRANSCRIPTIONAL ACTIVATOR CMPR"/>
    <property type="match status" value="1"/>
</dbReference>
<organism evidence="6 7">
    <name type="scientific">Desulfovibrio intestinalis</name>
    <dbReference type="NCBI Taxonomy" id="58621"/>
    <lineage>
        <taxon>Bacteria</taxon>
        <taxon>Pseudomonadati</taxon>
        <taxon>Thermodesulfobacteriota</taxon>
        <taxon>Desulfovibrionia</taxon>
        <taxon>Desulfovibrionales</taxon>
        <taxon>Desulfovibrionaceae</taxon>
        <taxon>Desulfovibrio</taxon>
    </lineage>
</organism>
<dbReference type="GO" id="GO:0003700">
    <property type="term" value="F:DNA-binding transcription factor activity"/>
    <property type="evidence" value="ECO:0007669"/>
    <property type="project" value="InterPro"/>
</dbReference>
<evidence type="ECO:0000259" key="5">
    <source>
        <dbReference type="PROSITE" id="PS50931"/>
    </source>
</evidence>